<evidence type="ECO:0000256" key="3">
    <source>
        <dbReference type="ARBA" id="ARBA00012058"/>
    </source>
</evidence>
<keyword evidence="4" id="KW-0460">Magnesium</keyword>
<keyword evidence="10" id="KW-1185">Reference proteome</keyword>
<dbReference type="InterPro" id="IPR000941">
    <property type="entry name" value="Enolase"/>
</dbReference>
<dbReference type="Gene3D" id="3.30.390.10">
    <property type="entry name" value="Enolase-like, N-terminal domain"/>
    <property type="match status" value="1"/>
</dbReference>
<reference evidence="9" key="1">
    <citation type="submission" date="2022-11" db="EMBL/GenBank/DDBJ databases">
        <authorList>
            <person name="Morgan W.R."/>
            <person name="Tartar A."/>
        </authorList>
    </citation>
    <scope>NUCLEOTIDE SEQUENCE</scope>
    <source>
        <strain evidence="9">ARSEF 373</strain>
    </source>
</reference>
<evidence type="ECO:0000256" key="4">
    <source>
        <dbReference type="ARBA" id="ARBA00022842"/>
    </source>
</evidence>
<dbReference type="GO" id="GO:0006096">
    <property type="term" value="P:glycolytic process"/>
    <property type="evidence" value="ECO:0007669"/>
    <property type="project" value="UniProtKB-KW"/>
</dbReference>
<name>A0AAV2YWH3_9STRA</name>
<gene>
    <name evidence="9" type="ORF">N0F65_002213</name>
</gene>
<dbReference type="GO" id="GO:0000015">
    <property type="term" value="C:phosphopyruvate hydratase complex"/>
    <property type="evidence" value="ECO:0007669"/>
    <property type="project" value="InterPro"/>
</dbReference>
<dbReference type="SUPFAM" id="SSF47391">
    <property type="entry name" value="Dimerization-anchoring domain of cAMP-dependent PK regulatory subunit"/>
    <property type="match status" value="1"/>
</dbReference>
<reference evidence="9" key="2">
    <citation type="journal article" date="2023" name="Microbiol Resour">
        <title>Decontamination and Annotation of the Draft Genome Sequence of the Oomycete Lagenidium giganteum ARSEF 373.</title>
        <authorList>
            <person name="Morgan W.R."/>
            <person name="Tartar A."/>
        </authorList>
    </citation>
    <scope>NUCLEOTIDE SEQUENCE</scope>
    <source>
        <strain evidence="9">ARSEF 373</strain>
    </source>
</reference>
<feature type="domain" description="Enolase C-terminal TIM barrel" evidence="7">
    <location>
        <begin position="206"/>
        <end position="548"/>
    </location>
</feature>
<evidence type="ECO:0000256" key="6">
    <source>
        <dbReference type="ARBA" id="ARBA00023239"/>
    </source>
</evidence>
<evidence type="ECO:0000259" key="8">
    <source>
        <dbReference type="SMART" id="SM01193"/>
    </source>
</evidence>
<evidence type="ECO:0000313" key="9">
    <source>
        <dbReference type="EMBL" id="DAZ97594.1"/>
    </source>
</evidence>
<comment type="pathway">
    <text evidence="1">Carbohydrate degradation; glycolysis; pyruvate from D-glyceraldehyde 3-phosphate: step 4/5.</text>
</comment>
<dbReference type="InterPro" id="IPR020810">
    <property type="entry name" value="Enolase_C"/>
</dbReference>
<dbReference type="InterPro" id="IPR020811">
    <property type="entry name" value="Enolase_N"/>
</dbReference>
<evidence type="ECO:0000256" key="1">
    <source>
        <dbReference type="ARBA" id="ARBA00005031"/>
    </source>
</evidence>
<evidence type="ECO:0000259" key="7">
    <source>
        <dbReference type="SMART" id="SM01192"/>
    </source>
</evidence>
<evidence type="ECO:0000256" key="5">
    <source>
        <dbReference type="ARBA" id="ARBA00023152"/>
    </source>
</evidence>
<dbReference type="InterPro" id="IPR036849">
    <property type="entry name" value="Enolase-like_C_sf"/>
</dbReference>
<dbReference type="SUPFAM" id="SSF51604">
    <property type="entry name" value="Enolase C-terminal domain-like"/>
    <property type="match status" value="1"/>
</dbReference>
<comment type="caution">
    <text evidence="9">The sequence shown here is derived from an EMBL/GenBank/DDBJ whole genome shotgun (WGS) entry which is preliminary data.</text>
</comment>
<keyword evidence="6" id="KW-0456">Lyase</keyword>
<dbReference type="EMBL" id="DAKRPA010000130">
    <property type="protein sequence ID" value="DAZ97594.1"/>
    <property type="molecule type" value="Genomic_DNA"/>
</dbReference>
<sequence>MGRESPDEEQTHEEVRERDLVEAYLGEHALEQSLNDVINQVVADRPEDPFLVLSRLLYAKATSQKGIFYVQVQEILDARGQPTVLVQLHTGKGVFDATVSGCTGGLPDKLPVIEDQPMLPLTKQRHGGKGYRKRADKAQNALNDKLAGMEPTEQSVIDSILLALEPEVGRNICVATSVAVCKAGAKYAELPLHEYIAKLLEMPTENMCIPMPMFSIINGGKLASNKMFIQEVTIAPSSALTFADALQIGAEFTNLVKEQLDTRGLGFSNSGAFGGFTPQVQVLSEVFLFLRGAYDEIRSRYDGAAHGMTKGSVSPLRIEFGLDVSADEFLAPVVAAAPTPEGGDEADTRTTFSYNTDKWVQGSSGVAKSSEEMLDMIRGNVRELEITSVVDPFARGDVKTHTALYIAEHDQDTLGTVDTDGSEGGGRKVVGGDPNCKLQIVSRKLHELHGLENVLQERACNTIALQLEQHPSLTRALEAVLDARRLGVAIILSAQSGGITDGNFLASFAVGAGIGQVKFGGLASAECVERYNQLLLIADDELAPGFVNASYRR</sequence>
<feature type="domain" description="Enolase N-terminal" evidence="8">
    <location>
        <begin position="67"/>
        <end position="196"/>
    </location>
</feature>
<accession>A0AAV2YWH3</accession>
<dbReference type="AlphaFoldDB" id="A0AAV2YWH3"/>
<dbReference type="EC" id="4.2.1.11" evidence="3"/>
<evidence type="ECO:0000313" key="10">
    <source>
        <dbReference type="Proteomes" id="UP001146120"/>
    </source>
</evidence>
<dbReference type="Gene3D" id="3.20.20.120">
    <property type="entry name" value="Enolase-like C-terminal domain"/>
    <property type="match status" value="1"/>
</dbReference>
<dbReference type="PANTHER" id="PTHR11902:SF1">
    <property type="entry name" value="ENOLASE"/>
    <property type="match status" value="1"/>
</dbReference>
<comment type="similarity">
    <text evidence="2">Belongs to the enolase family.</text>
</comment>
<evidence type="ECO:0000256" key="2">
    <source>
        <dbReference type="ARBA" id="ARBA00009604"/>
    </source>
</evidence>
<dbReference type="SMART" id="SM01192">
    <property type="entry name" value="Enolase_C"/>
    <property type="match status" value="1"/>
</dbReference>
<dbReference type="Pfam" id="PF03952">
    <property type="entry name" value="Enolase_N"/>
    <property type="match status" value="1"/>
</dbReference>
<dbReference type="InterPro" id="IPR029017">
    <property type="entry name" value="Enolase-like_N"/>
</dbReference>
<proteinExistence type="inferred from homology"/>
<dbReference type="Pfam" id="PF00113">
    <property type="entry name" value="Enolase_C"/>
    <property type="match status" value="2"/>
</dbReference>
<keyword evidence="5" id="KW-0324">Glycolysis</keyword>
<dbReference type="GO" id="GO:0000287">
    <property type="term" value="F:magnesium ion binding"/>
    <property type="evidence" value="ECO:0007669"/>
    <property type="project" value="InterPro"/>
</dbReference>
<dbReference type="GO" id="GO:0004634">
    <property type="term" value="F:phosphopyruvate hydratase activity"/>
    <property type="evidence" value="ECO:0007669"/>
    <property type="project" value="UniProtKB-EC"/>
</dbReference>
<dbReference type="PANTHER" id="PTHR11902">
    <property type="entry name" value="ENOLASE"/>
    <property type="match status" value="1"/>
</dbReference>
<dbReference type="Proteomes" id="UP001146120">
    <property type="component" value="Unassembled WGS sequence"/>
</dbReference>
<protein>
    <recommendedName>
        <fullName evidence="3">phosphopyruvate hydratase</fullName>
        <ecNumber evidence="3">4.2.1.11</ecNumber>
    </recommendedName>
</protein>
<dbReference type="CDD" id="cd22962">
    <property type="entry name" value="DD_AtENO3-like"/>
    <property type="match status" value="1"/>
</dbReference>
<dbReference type="SUPFAM" id="SSF54826">
    <property type="entry name" value="Enolase N-terminal domain-like"/>
    <property type="match status" value="1"/>
</dbReference>
<dbReference type="SMART" id="SM01193">
    <property type="entry name" value="Enolase_N"/>
    <property type="match status" value="1"/>
</dbReference>
<organism evidence="9 10">
    <name type="scientific">Lagenidium giganteum</name>
    <dbReference type="NCBI Taxonomy" id="4803"/>
    <lineage>
        <taxon>Eukaryota</taxon>
        <taxon>Sar</taxon>
        <taxon>Stramenopiles</taxon>
        <taxon>Oomycota</taxon>
        <taxon>Peronosporomycetes</taxon>
        <taxon>Pythiales</taxon>
        <taxon>Pythiaceae</taxon>
    </lineage>
</organism>